<comment type="caution">
    <text evidence="2">The sequence shown here is derived from an EMBL/GenBank/DDBJ whole genome shotgun (WGS) entry which is preliminary data.</text>
</comment>
<dbReference type="EMBL" id="JAQQWP010000006">
    <property type="protein sequence ID" value="KAK8115077.1"/>
    <property type="molecule type" value="Genomic_DNA"/>
</dbReference>
<proteinExistence type="predicted"/>
<dbReference type="AlphaFoldDB" id="A0AAW0QXG9"/>
<feature type="compositionally biased region" description="Pro residues" evidence="1">
    <location>
        <begin position="135"/>
        <end position="144"/>
    </location>
</feature>
<feature type="region of interest" description="Disordered" evidence="1">
    <location>
        <begin position="1"/>
        <end position="189"/>
    </location>
</feature>
<protein>
    <submittedName>
        <fullName evidence="2">Uncharacterized protein</fullName>
    </submittedName>
</protein>
<reference evidence="2 3" key="1">
    <citation type="submission" date="2023-01" db="EMBL/GenBank/DDBJ databases">
        <title>Analysis of 21 Apiospora genomes using comparative genomics revels a genus with tremendous synthesis potential of carbohydrate active enzymes and secondary metabolites.</title>
        <authorList>
            <person name="Sorensen T."/>
        </authorList>
    </citation>
    <scope>NUCLEOTIDE SEQUENCE [LARGE SCALE GENOMIC DNA]</scope>
    <source>
        <strain evidence="2 3">CBS 117206</strain>
    </source>
</reference>
<dbReference type="Proteomes" id="UP001392437">
    <property type="component" value="Unassembled WGS sequence"/>
</dbReference>
<organism evidence="2 3">
    <name type="scientific">Apiospora kogelbergensis</name>
    <dbReference type="NCBI Taxonomy" id="1337665"/>
    <lineage>
        <taxon>Eukaryota</taxon>
        <taxon>Fungi</taxon>
        <taxon>Dikarya</taxon>
        <taxon>Ascomycota</taxon>
        <taxon>Pezizomycotina</taxon>
        <taxon>Sordariomycetes</taxon>
        <taxon>Xylariomycetidae</taxon>
        <taxon>Amphisphaeriales</taxon>
        <taxon>Apiosporaceae</taxon>
        <taxon>Apiospora</taxon>
    </lineage>
</organism>
<feature type="compositionally biased region" description="Polar residues" evidence="1">
    <location>
        <begin position="56"/>
        <end position="66"/>
    </location>
</feature>
<name>A0AAW0QXG9_9PEZI</name>
<feature type="compositionally biased region" description="Basic residues" evidence="1">
    <location>
        <begin position="123"/>
        <end position="134"/>
    </location>
</feature>
<evidence type="ECO:0000313" key="3">
    <source>
        <dbReference type="Proteomes" id="UP001392437"/>
    </source>
</evidence>
<keyword evidence="3" id="KW-1185">Reference proteome</keyword>
<feature type="compositionally biased region" description="Basic residues" evidence="1">
    <location>
        <begin position="178"/>
        <end position="189"/>
    </location>
</feature>
<evidence type="ECO:0000256" key="1">
    <source>
        <dbReference type="SAM" id="MobiDB-lite"/>
    </source>
</evidence>
<accession>A0AAW0QXG9</accession>
<evidence type="ECO:0000313" key="2">
    <source>
        <dbReference type="EMBL" id="KAK8115077.1"/>
    </source>
</evidence>
<gene>
    <name evidence="2" type="ORF">PG999_007146</name>
</gene>
<sequence>MFARLATAFSREGGDSKGLGANANESPGQRDAANVPNVEYTLTEAFPPLQSEEETTATTCINSDQGSLPPKEAAAVDDGACSKRASSNPSTPPPSSPILKAQQQQQHSPADDKSQQLQQHKPAPLRHLHLHPRPQPRLPPPPPALIRRPAPDAREALCRIGPNLNCMPPESPDPPHFRALRSPKRRPTL</sequence>